<dbReference type="EMBL" id="WNPO01000003">
    <property type="protein sequence ID" value="MUA38539.1"/>
    <property type="molecule type" value="Genomic_DNA"/>
</dbReference>
<feature type="domain" description="Peptidase S74" evidence="2">
    <location>
        <begin position="384"/>
        <end position="481"/>
    </location>
</feature>
<evidence type="ECO:0000313" key="3">
    <source>
        <dbReference type="EMBL" id="MUA38539.1"/>
    </source>
</evidence>
<dbReference type="RefSeq" id="WP_021313120.1">
    <property type="nucleotide sequence ID" value="NZ_CP097672.1"/>
</dbReference>
<dbReference type="PROSITE" id="PS51688">
    <property type="entry name" value="ICA"/>
    <property type="match status" value="1"/>
</dbReference>
<proteinExistence type="predicted"/>
<gene>
    <name evidence="3" type="ORF">GNF00_01590</name>
</gene>
<comment type="caution">
    <text evidence="3">The sequence shown here is derived from an EMBL/GenBank/DDBJ whole genome shotgun (WGS) entry which is preliminary data.</text>
</comment>
<protein>
    <submittedName>
        <fullName evidence="3">Tail fiber domain-containing protein</fullName>
    </submittedName>
</protein>
<dbReference type="InterPro" id="IPR030392">
    <property type="entry name" value="S74_ICA"/>
</dbReference>
<evidence type="ECO:0000256" key="1">
    <source>
        <dbReference type="SAM" id="Coils"/>
    </source>
</evidence>
<keyword evidence="1" id="KW-0175">Coiled coil</keyword>
<dbReference type="AlphaFoldDB" id="A0A9Q4RIC7"/>
<accession>A0A9Q4RIC7</accession>
<organism evidence="3 4">
    <name type="scientific">Klebsiella pneumoniae</name>
    <dbReference type="NCBI Taxonomy" id="573"/>
    <lineage>
        <taxon>Bacteria</taxon>
        <taxon>Pseudomonadati</taxon>
        <taxon>Pseudomonadota</taxon>
        <taxon>Gammaproteobacteria</taxon>
        <taxon>Enterobacterales</taxon>
        <taxon>Enterobacteriaceae</taxon>
        <taxon>Klebsiella/Raoultella group</taxon>
        <taxon>Klebsiella</taxon>
        <taxon>Klebsiella pneumoniae complex</taxon>
    </lineage>
</organism>
<dbReference type="Pfam" id="PF13884">
    <property type="entry name" value="Peptidase_S74"/>
    <property type="match status" value="1"/>
</dbReference>
<reference evidence="3 4" key="1">
    <citation type="submission" date="2019-11" db="EMBL/GenBank/DDBJ databases">
        <title>Emergence of a novel subclone of carbapenem-resistant Klebsiella pneumoniae ST11 with enhanced virulence and transmissibility: a molecular epidemiological, clinical, genomic study.</title>
        <authorList>
            <person name="Zhou K."/>
        </authorList>
    </citation>
    <scope>NUCLEOTIDE SEQUENCE [LARGE SCALE GENOMIC DNA]</scope>
    <source>
        <strain evidence="3 4">KP_38044</strain>
    </source>
</reference>
<feature type="coiled-coil region" evidence="1">
    <location>
        <begin position="464"/>
        <end position="494"/>
    </location>
</feature>
<dbReference type="Proteomes" id="UP000485085">
    <property type="component" value="Unassembled WGS sequence"/>
</dbReference>
<name>A0A9Q4RIC7_KLEPN</name>
<evidence type="ECO:0000313" key="4">
    <source>
        <dbReference type="Proteomes" id="UP000485085"/>
    </source>
</evidence>
<evidence type="ECO:0000259" key="2">
    <source>
        <dbReference type="PROSITE" id="PS51688"/>
    </source>
</evidence>
<sequence>MAMYEVGTITGAANQAKITGTSTKWSETALGIQEGSILVVYRSGSADLYAIKSVDSDTQLTLTRNITSAFTGVKYGIITSETASTSSFANQLASAFTLWRNVVQGWSTALTGSGNITMTDPITGVSVTVPAISGMAKLSGGNSFTGNQTISSDDSGFILGRNSDIGLVKKNGTFGKLMVGKSTRFSVVKSAADRISATDAQTEIFGVDSGGNAEVINNLSVAGKATVKGDITGSGSINAGNKVSAASIELSFSTPYIDFHFNNSTSDYTTRLIENTAGELTLEGAFMCKRHLYAWGSIMARNVAPGAPSNGQLVTGAPFQSMIQGRGAYGDARGAVANYYIEERVGEEHRAVVYLDGYGRTDAWLFRPGGTITTGKGDVMTTGSDVRLKDGFTESQEGASRRINALGVCEFNMKGETRRRRGFIAQQAEKVDPIYTFQSGDVEIDGEKINILNVDQTAIVADLVTTVQEQCNCIEELKEELKNLKDLVMQTPETAA</sequence>